<keyword evidence="6" id="KW-0479">Metal-binding</keyword>
<evidence type="ECO:0000256" key="9">
    <source>
        <dbReference type="ARBA" id="ARBA00031306"/>
    </source>
</evidence>
<evidence type="ECO:0000313" key="12">
    <source>
        <dbReference type="Proteomes" id="UP001500683"/>
    </source>
</evidence>
<dbReference type="EC" id="2.7.1.180" evidence="2"/>
<evidence type="ECO:0000256" key="8">
    <source>
        <dbReference type="ARBA" id="ARBA00022842"/>
    </source>
</evidence>
<organism evidence="11 12">
    <name type="scientific">Actinomadura miaoliensis</name>
    <dbReference type="NCBI Taxonomy" id="430685"/>
    <lineage>
        <taxon>Bacteria</taxon>
        <taxon>Bacillati</taxon>
        <taxon>Actinomycetota</taxon>
        <taxon>Actinomycetes</taxon>
        <taxon>Streptosporangiales</taxon>
        <taxon>Thermomonosporaceae</taxon>
        <taxon>Actinomadura</taxon>
    </lineage>
</organism>
<evidence type="ECO:0000256" key="10">
    <source>
        <dbReference type="ARBA" id="ARBA00048540"/>
    </source>
</evidence>
<gene>
    <name evidence="11" type="ORF">GCM10022214_17370</name>
</gene>
<evidence type="ECO:0000256" key="3">
    <source>
        <dbReference type="ARBA" id="ARBA00016337"/>
    </source>
</evidence>
<dbReference type="PANTHER" id="PTHR30040">
    <property type="entry name" value="THIAMINE BIOSYNTHESIS LIPOPROTEIN APBE"/>
    <property type="match status" value="1"/>
</dbReference>
<dbReference type="InterPro" id="IPR003374">
    <property type="entry name" value="ApbE-like_sf"/>
</dbReference>
<evidence type="ECO:0000256" key="4">
    <source>
        <dbReference type="ARBA" id="ARBA00022630"/>
    </source>
</evidence>
<dbReference type="Pfam" id="PF02424">
    <property type="entry name" value="ApbE"/>
    <property type="match status" value="2"/>
</dbReference>
<evidence type="ECO:0000313" key="11">
    <source>
        <dbReference type="EMBL" id="GAA4064136.1"/>
    </source>
</evidence>
<dbReference type="SUPFAM" id="SSF143631">
    <property type="entry name" value="ApbE-like"/>
    <property type="match status" value="1"/>
</dbReference>
<dbReference type="PANTHER" id="PTHR30040:SF2">
    <property type="entry name" value="FAD:PROTEIN FMN TRANSFERASE"/>
    <property type="match status" value="1"/>
</dbReference>
<proteinExistence type="predicted"/>
<dbReference type="GO" id="GO:0016740">
    <property type="term" value="F:transferase activity"/>
    <property type="evidence" value="ECO:0007669"/>
    <property type="project" value="UniProtKB-KW"/>
</dbReference>
<dbReference type="Gene3D" id="3.10.520.10">
    <property type="entry name" value="ApbE-like domains"/>
    <property type="match status" value="1"/>
</dbReference>
<comment type="cofactor">
    <cofactor evidence="1">
        <name>Mg(2+)</name>
        <dbReference type="ChEBI" id="CHEBI:18420"/>
    </cofactor>
</comment>
<keyword evidence="8" id="KW-0460">Magnesium</keyword>
<evidence type="ECO:0000256" key="5">
    <source>
        <dbReference type="ARBA" id="ARBA00022679"/>
    </source>
</evidence>
<keyword evidence="12" id="KW-1185">Reference proteome</keyword>
<comment type="caution">
    <text evidence="11">The sequence shown here is derived from an EMBL/GenBank/DDBJ whole genome shotgun (WGS) entry which is preliminary data.</text>
</comment>
<dbReference type="Proteomes" id="UP001500683">
    <property type="component" value="Unassembled WGS sequence"/>
</dbReference>
<dbReference type="RefSeq" id="WP_344943396.1">
    <property type="nucleotide sequence ID" value="NZ_BAAAZG010000006.1"/>
</dbReference>
<dbReference type="EMBL" id="BAAAZG010000006">
    <property type="protein sequence ID" value="GAA4064136.1"/>
    <property type="molecule type" value="Genomic_DNA"/>
</dbReference>
<evidence type="ECO:0000256" key="2">
    <source>
        <dbReference type="ARBA" id="ARBA00011955"/>
    </source>
</evidence>
<evidence type="ECO:0000256" key="7">
    <source>
        <dbReference type="ARBA" id="ARBA00022827"/>
    </source>
</evidence>
<comment type="catalytic activity">
    <reaction evidence="10">
        <text>L-threonyl-[protein] + FAD = FMN-L-threonyl-[protein] + AMP + H(+)</text>
        <dbReference type="Rhea" id="RHEA:36847"/>
        <dbReference type="Rhea" id="RHEA-COMP:11060"/>
        <dbReference type="Rhea" id="RHEA-COMP:11061"/>
        <dbReference type="ChEBI" id="CHEBI:15378"/>
        <dbReference type="ChEBI" id="CHEBI:30013"/>
        <dbReference type="ChEBI" id="CHEBI:57692"/>
        <dbReference type="ChEBI" id="CHEBI:74257"/>
        <dbReference type="ChEBI" id="CHEBI:456215"/>
        <dbReference type="EC" id="2.7.1.180"/>
    </reaction>
</comment>
<keyword evidence="5 11" id="KW-0808">Transferase</keyword>
<evidence type="ECO:0000256" key="6">
    <source>
        <dbReference type="ARBA" id="ARBA00022723"/>
    </source>
</evidence>
<evidence type="ECO:0000256" key="1">
    <source>
        <dbReference type="ARBA" id="ARBA00001946"/>
    </source>
</evidence>
<reference evidence="12" key="1">
    <citation type="journal article" date="2019" name="Int. J. Syst. Evol. Microbiol.">
        <title>The Global Catalogue of Microorganisms (GCM) 10K type strain sequencing project: providing services to taxonomists for standard genome sequencing and annotation.</title>
        <authorList>
            <consortium name="The Broad Institute Genomics Platform"/>
            <consortium name="The Broad Institute Genome Sequencing Center for Infectious Disease"/>
            <person name="Wu L."/>
            <person name="Ma J."/>
        </authorList>
    </citation>
    <scope>NUCLEOTIDE SEQUENCE [LARGE SCALE GENOMIC DNA]</scope>
    <source>
        <strain evidence="12">JCM 16702</strain>
    </source>
</reference>
<dbReference type="InterPro" id="IPR024932">
    <property type="entry name" value="ApbE"/>
</dbReference>
<protein>
    <recommendedName>
        <fullName evidence="3">FAD:protein FMN transferase</fullName>
        <ecNumber evidence="2">2.7.1.180</ecNumber>
    </recommendedName>
    <alternativeName>
        <fullName evidence="9">Flavin transferase</fullName>
    </alternativeName>
</protein>
<sequence>MPRKWSDGDGSVTLVVGEPSLLVPAREAALRVLDAVDAACGPHRPGSELARVNDARGRTVHVTSLFLEILLAARRVAELTGGLVDPTRTGGWRAIRVDRQAHTVRMPGGVTLDLDRVARAFAADRAARAAAATGAGVLVALGDDIAMAGPAPDGGWQVRVPDRPGAASPGQDVTVVGGGLSTCGPPATPTRTLPNGVTVAHIGGPARRRPWRTVSVAAATCVDANAAAAAALARGVDAARWLTAVGLPARLVHADRWVLPVAGWPAEHTDVKVAG</sequence>
<keyword evidence="7" id="KW-0274">FAD</keyword>
<keyword evidence="4" id="KW-0285">Flavoprotein</keyword>
<name>A0ABP7VDJ6_9ACTN</name>
<accession>A0ABP7VDJ6</accession>